<evidence type="ECO:0000256" key="6">
    <source>
        <dbReference type="ARBA" id="ARBA00022763"/>
    </source>
</evidence>
<evidence type="ECO:0000256" key="8">
    <source>
        <dbReference type="ARBA" id="ARBA00022842"/>
    </source>
</evidence>
<keyword evidence="8" id="KW-0460">Magnesium</keyword>
<sequence>MKFKKKIIIGIDPGYYNTGLTIIKYFNKKKFKIIKLIQISFKKKYQNNKKIYLLYNYFYKILKTYKPLILIIEKPFYGKNIKILIKLSKLQTIFILLTYKFKILIIKYYPKEIKLTITQNGNSNKNLIYKHLKIIKFYKQKINLSIKTPDINDSLAIALTYIKKTYIK</sequence>
<keyword evidence="2" id="KW-0963">Cytoplasm</keyword>
<proteinExistence type="inferred from homology"/>
<dbReference type="Pfam" id="PF02075">
    <property type="entry name" value="RuvC"/>
    <property type="match status" value="1"/>
</dbReference>
<evidence type="ECO:0000256" key="3">
    <source>
        <dbReference type="ARBA" id="ARBA00022722"/>
    </source>
</evidence>
<keyword evidence="6" id="KW-0227">DNA damage</keyword>
<name>A0AAU7QUA1_9FLAO</name>
<dbReference type="PANTHER" id="PTHR30194:SF3">
    <property type="entry name" value="CROSSOVER JUNCTION ENDODEOXYRIBONUCLEASE RUVC"/>
    <property type="match status" value="1"/>
</dbReference>
<evidence type="ECO:0000256" key="11">
    <source>
        <dbReference type="ARBA" id="ARBA00023204"/>
    </source>
</evidence>
<dbReference type="InterPro" id="IPR002176">
    <property type="entry name" value="X-over_junc_endoDNase_RuvC"/>
</dbReference>
<dbReference type="Gene3D" id="3.30.420.10">
    <property type="entry name" value="Ribonuclease H-like superfamily/Ribonuclease H"/>
    <property type="match status" value="1"/>
</dbReference>
<keyword evidence="5" id="KW-0255">Endonuclease</keyword>
<dbReference type="GO" id="GO:0006310">
    <property type="term" value="P:DNA recombination"/>
    <property type="evidence" value="ECO:0007669"/>
    <property type="project" value="UniProtKB-KW"/>
</dbReference>
<keyword evidence="7" id="KW-0378">Hydrolase</keyword>
<evidence type="ECO:0000256" key="7">
    <source>
        <dbReference type="ARBA" id="ARBA00022801"/>
    </source>
</evidence>
<keyword evidence="4" id="KW-0479">Metal-binding</keyword>
<dbReference type="EMBL" id="CP157897">
    <property type="protein sequence ID" value="XBT18876.1"/>
    <property type="molecule type" value="Genomic_DNA"/>
</dbReference>
<dbReference type="InterPro" id="IPR036397">
    <property type="entry name" value="RNaseH_sf"/>
</dbReference>
<evidence type="ECO:0000256" key="1">
    <source>
        <dbReference type="ARBA" id="ARBA00009518"/>
    </source>
</evidence>
<keyword evidence="11" id="KW-0234">DNA repair</keyword>
<evidence type="ECO:0000313" key="12">
    <source>
        <dbReference type="EMBL" id="XBT18876.1"/>
    </source>
</evidence>
<evidence type="ECO:0000256" key="2">
    <source>
        <dbReference type="ARBA" id="ARBA00022490"/>
    </source>
</evidence>
<organism evidence="12">
    <name type="scientific">Candidatus Shikimatogenerans sp. AspAUS03</name>
    <dbReference type="NCBI Taxonomy" id="3158563"/>
    <lineage>
        <taxon>Bacteria</taxon>
        <taxon>Pseudomonadati</taxon>
        <taxon>Bacteroidota</taxon>
        <taxon>Flavobacteriia</taxon>
        <taxon>Flavobacteriales</taxon>
        <taxon>Candidatus Shikimatogenerans</taxon>
    </lineage>
</organism>
<evidence type="ECO:0000256" key="4">
    <source>
        <dbReference type="ARBA" id="ARBA00022723"/>
    </source>
</evidence>
<gene>
    <name evidence="12" type="ORF">ABPD24_00135</name>
</gene>
<keyword evidence="10" id="KW-0233">DNA recombination</keyword>
<keyword evidence="3" id="KW-0540">Nuclease</keyword>
<reference evidence="12" key="1">
    <citation type="submission" date="2024-06" db="EMBL/GenBank/DDBJ databases">
        <title>Diversity, functionality, and evolutionary history of bacterial symbionts in false click beetles (Coleoptera, Throscidae).</title>
        <authorList>
            <person name="Wierz J.C."/>
            <person name="Malm H."/>
            <person name="Kaltenpoth M."/>
            <person name="Engl T."/>
        </authorList>
    </citation>
    <scope>NUCLEOTIDE SEQUENCE</scope>
    <source>
        <strain evidence="12">AspAUS03</strain>
    </source>
</reference>
<protein>
    <submittedName>
        <fullName evidence="12">Crossover junction endodeoxyribonuclease RuvC</fullName>
    </submittedName>
</protein>
<dbReference type="InterPro" id="IPR012337">
    <property type="entry name" value="RNaseH-like_sf"/>
</dbReference>
<dbReference type="GO" id="GO:0004520">
    <property type="term" value="F:DNA endonuclease activity"/>
    <property type="evidence" value="ECO:0007669"/>
    <property type="project" value="InterPro"/>
</dbReference>
<keyword evidence="9" id="KW-0238">DNA-binding</keyword>
<dbReference type="GO" id="GO:0016787">
    <property type="term" value="F:hydrolase activity"/>
    <property type="evidence" value="ECO:0007669"/>
    <property type="project" value="UniProtKB-KW"/>
</dbReference>
<dbReference type="GO" id="GO:0006281">
    <property type="term" value="P:DNA repair"/>
    <property type="evidence" value="ECO:0007669"/>
    <property type="project" value="UniProtKB-KW"/>
</dbReference>
<dbReference type="GO" id="GO:0046872">
    <property type="term" value="F:metal ion binding"/>
    <property type="evidence" value="ECO:0007669"/>
    <property type="project" value="UniProtKB-KW"/>
</dbReference>
<evidence type="ECO:0000256" key="5">
    <source>
        <dbReference type="ARBA" id="ARBA00022759"/>
    </source>
</evidence>
<accession>A0AAU7QUA1</accession>
<evidence type="ECO:0000256" key="9">
    <source>
        <dbReference type="ARBA" id="ARBA00023125"/>
    </source>
</evidence>
<evidence type="ECO:0000256" key="10">
    <source>
        <dbReference type="ARBA" id="ARBA00023172"/>
    </source>
</evidence>
<dbReference type="PANTHER" id="PTHR30194">
    <property type="entry name" value="CROSSOVER JUNCTION ENDODEOXYRIBONUCLEASE RUVC"/>
    <property type="match status" value="1"/>
</dbReference>
<dbReference type="SUPFAM" id="SSF53098">
    <property type="entry name" value="Ribonuclease H-like"/>
    <property type="match status" value="1"/>
</dbReference>
<comment type="similarity">
    <text evidence="1">Belongs to the RuvC family.</text>
</comment>
<dbReference type="AlphaFoldDB" id="A0AAU7QUA1"/>
<dbReference type="GO" id="GO:0003677">
    <property type="term" value="F:DNA binding"/>
    <property type="evidence" value="ECO:0007669"/>
    <property type="project" value="UniProtKB-KW"/>
</dbReference>